<keyword evidence="2" id="KW-0808">Transferase</keyword>
<protein>
    <submittedName>
        <fullName evidence="2">Demethylmenaquinone methyltransferase/2-methoxy-6-polyprenyl-1,4-benzoquinol methylase</fullName>
    </submittedName>
</protein>
<dbReference type="PANTHER" id="PTHR43591">
    <property type="entry name" value="METHYLTRANSFERASE"/>
    <property type="match status" value="1"/>
</dbReference>
<feature type="domain" description="Methyltransferase type 11" evidence="1">
    <location>
        <begin position="82"/>
        <end position="179"/>
    </location>
</feature>
<dbReference type="EMBL" id="VLLF01000004">
    <property type="protein sequence ID" value="TWI87440.1"/>
    <property type="molecule type" value="Genomic_DNA"/>
</dbReference>
<dbReference type="AlphaFoldDB" id="A0A562T3I5"/>
<proteinExistence type="predicted"/>
<dbReference type="RefSeq" id="WP_145342785.1">
    <property type="nucleotide sequence ID" value="NZ_SMLY01000081.1"/>
</dbReference>
<dbReference type="InterPro" id="IPR029063">
    <property type="entry name" value="SAM-dependent_MTases_sf"/>
</dbReference>
<dbReference type="PANTHER" id="PTHR43591:SF110">
    <property type="entry name" value="RHODANESE DOMAIN-CONTAINING PROTEIN"/>
    <property type="match status" value="1"/>
</dbReference>
<dbReference type="OrthoDB" id="8153637at2"/>
<dbReference type="Pfam" id="PF08241">
    <property type="entry name" value="Methyltransf_11"/>
    <property type="match status" value="1"/>
</dbReference>
<dbReference type="Proteomes" id="UP000320593">
    <property type="component" value="Unassembled WGS sequence"/>
</dbReference>
<dbReference type="SUPFAM" id="SSF53335">
    <property type="entry name" value="S-adenosyl-L-methionine-dependent methyltransferases"/>
    <property type="match status" value="1"/>
</dbReference>
<organism evidence="2 3">
    <name type="scientific">Roseibium hamelinense</name>
    <dbReference type="NCBI Taxonomy" id="150831"/>
    <lineage>
        <taxon>Bacteria</taxon>
        <taxon>Pseudomonadati</taxon>
        <taxon>Pseudomonadota</taxon>
        <taxon>Alphaproteobacteria</taxon>
        <taxon>Hyphomicrobiales</taxon>
        <taxon>Stappiaceae</taxon>
        <taxon>Roseibium</taxon>
    </lineage>
</organism>
<evidence type="ECO:0000313" key="3">
    <source>
        <dbReference type="Proteomes" id="UP000320593"/>
    </source>
</evidence>
<accession>A0A562T3I5</accession>
<dbReference type="GO" id="GO:0032259">
    <property type="term" value="P:methylation"/>
    <property type="evidence" value="ECO:0007669"/>
    <property type="project" value="UniProtKB-KW"/>
</dbReference>
<comment type="caution">
    <text evidence="2">The sequence shown here is derived from an EMBL/GenBank/DDBJ whole genome shotgun (WGS) entry which is preliminary data.</text>
</comment>
<sequence length="256" mass="27827">MTQPSHDETIPVFSRWLGSWQISLHRRPLAPSALRACYDNAAPSWHTTLQQLGVPYAYQKVMTGLEDDGVLPSHSGPQLHVLDCGIGTGALSSALIDKLGPSLTLSGIDVSPSMLSEAERKLRSKGVVLAPYLSDIRDLPFEDNSFDIVMCAHVLEHLPDPRMALTEMIRVLRPGGTILALITRRSLLGAFVQIKWRTHQANDETATRWLTESGAENVRLMPIANAVPFGAASLAAQGRKPNATAKTCMPTPFEAA</sequence>
<keyword evidence="3" id="KW-1185">Reference proteome</keyword>
<evidence type="ECO:0000259" key="1">
    <source>
        <dbReference type="Pfam" id="PF08241"/>
    </source>
</evidence>
<name>A0A562T3I5_9HYPH</name>
<evidence type="ECO:0000313" key="2">
    <source>
        <dbReference type="EMBL" id="TWI87440.1"/>
    </source>
</evidence>
<reference evidence="2 3" key="1">
    <citation type="submission" date="2019-07" db="EMBL/GenBank/DDBJ databases">
        <title>Genomic Encyclopedia of Archaeal and Bacterial Type Strains, Phase II (KMG-II): from individual species to whole genera.</title>
        <authorList>
            <person name="Goeker M."/>
        </authorList>
    </citation>
    <scope>NUCLEOTIDE SEQUENCE [LARGE SCALE GENOMIC DNA]</scope>
    <source>
        <strain evidence="2 3">ATCC BAA-252</strain>
    </source>
</reference>
<dbReference type="GO" id="GO:0008757">
    <property type="term" value="F:S-adenosylmethionine-dependent methyltransferase activity"/>
    <property type="evidence" value="ECO:0007669"/>
    <property type="project" value="InterPro"/>
</dbReference>
<dbReference type="CDD" id="cd02440">
    <property type="entry name" value="AdoMet_MTases"/>
    <property type="match status" value="1"/>
</dbReference>
<gene>
    <name evidence="2" type="ORF">JM93_02005</name>
</gene>
<dbReference type="InterPro" id="IPR013216">
    <property type="entry name" value="Methyltransf_11"/>
</dbReference>
<dbReference type="Gene3D" id="3.40.50.150">
    <property type="entry name" value="Vaccinia Virus protein VP39"/>
    <property type="match status" value="1"/>
</dbReference>
<keyword evidence="2" id="KW-0489">Methyltransferase</keyword>